<gene>
    <name evidence="1" type="ORF">JL09_g6705</name>
</gene>
<reference evidence="2" key="1">
    <citation type="journal article" date="2014" name="Microb. Cell Fact.">
        <title>Exploiting Issatchenkia orientalis SD108 for succinic acid production.</title>
        <authorList>
            <person name="Xiao H."/>
            <person name="Shao Z."/>
            <person name="Jiang Y."/>
            <person name="Dole S."/>
            <person name="Zhao H."/>
        </authorList>
    </citation>
    <scope>NUCLEOTIDE SEQUENCE [LARGE SCALE GENOMIC DNA]</scope>
    <source>
        <strain evidence="2">SD108</strain>
    </source>
</reference>
<dbReference type="AlphaFoldDB" id="A0A099NJ02"/>
<proteinExistence type="predicted"/>
<dbReference type="HOGENOM" id="CLU_2564630_0_0_1"/>
<dbReference type="Proteomes" id="UP000029867">
    <property type="component" value="Unassembled WGS sequence"/>
</dbReference>
<accession>A0A099NJ02</accession>
<dbReference type="EMBL" id="JQFK01001966">
    <property type="protein sequence ID" value="KGK32688.1"/>
    <property type="molecule type" value="Genomic_DNA"/>
</dbReference>
<evidence type="ECO:0000313" key="2">
    <source>
        <dbReference type="Proteomes" id="UP000029867"/>
    </source>
</evidence>
<comment type="caution">
    <text evidence="1">The sequence shown here is derived from an EMBL/GenBank/DDBJ whole genome shotgun (WGS) entry which is preliminary data.</text>
</comment>
<organism evidence="1 2">
    <name type="scientific">Pichia kudriavzevii</name>
    <name type="common">Yeast</name>
    <name type="synonym">Issatchenkia orientalis</name>
    <dbReference type="NCBI Taxonomy" id="4909"/>
    <lineage>
        <taxon>Eukaryota</taxon>
        <taxon>Fungi</taxon>
        <taxon>Dikarya</taxon>
        <taxon>Ascomycota</taxon>
        <taxon>Saccharomycotina</taxon>
        <taxon>Pichiomycetes</taxon>
        <taxon>Pichiales</taxon>
        <taxon>Pichiaceae</taxon>
        <taxon>Pichia</taxon>
    </lineage>
</organism>
<protein>
    <submittedName>
        <fullName evidence="1">Uncharacterized protein</fullName>
    </submittedName>
</protein>
<evidence type="ECO:0000313" key="1">
    <source>
        <dbReference type="EMBL" id="KGK32688.1"/>
    </source>
</evidence>
<sequence>AFALKKWSNSVREPQKIIILGGAKATEMPKILFRIGIAFLGSCQSSKNIEKELKQQFCFSRGTGVSKQFIKYTRCHTVGNTA</sequence>
<name>A0A099NJ02_PICKU</name>
<feature type="non-terminal residue" evidence="1">
    <location>
        <position position="1"/>
    </location>
</feature>